<reference evidence="3" key="1">
    <citation type="submission" date="2015-07" db="EMBL/GenBank/DDBJ databases">
        <title>Draft genome sequence of the purine-degrading Gottschalkia purinilyticum DSM 1384 (formerly Clostridium purinilyticum).</title>
        <authorList>
            <person name="Poehlein A."/>
            <person name="Schiel-Bengelsdorf B."/>
            <person name="Bengelsdorf F.R."/>
            <person name="Daniel R."/>
            <person name="Duerre P."/>
        </authorList>
    </citation>
    <scope>NUCLEOTIDE SEQUENCE [LARGE SCALE GENOMIC DNA]</scope>
    <source>
        <strain evidence="3">DSM 1384</strain>
    </source>
</reference>
<feature type="transmembrane region" description="Helical" evidence="1">
    <location>
        <begin position="105"/>
        <end position="127"/>
    </location>
</feature>
<sequence length="184" mass="21043">MKNSVILNYFNKSYDSFLRILKSSFIYNILTRFVSFVGNSMLNSYIVSKLLRYREDIEDKSLITKILNLLSKVIYGIFDFIRSIFKKSVVESRLIDFSKNAYNNILGSIVSFICITCGTTLITFGILKVVTGSLTINKAIIYIIISVILYIIAFSNVKLKDMMSNSSFVKIINRLLSEKSNEEC</sequence>
<evidence type="ECO:0000256" key="1">
    <source>
        <dbReference type="SAM" id="Phobius"/>
    </source>
</evidence>
<evidence type="ECO:0000313" key="2">
    <source>
        <dbReference type="EMBL" id="KNF09176.1"/>
    </source>
</evidence>
<evidence type="ECO:0000313" key="3">
    <source>
        <dbReference type="Proteomes" id="UP000037267"/>
    </source>
</evidence>
<protein>
    <submittedName>
        <fullName evidence="2">Uncharacterized protein</fullName>
    </submittedName>
</protein>
<comment type="caution">
    <text evidence="2">The sequence shown here is derived from an EMBL/GenBank/DDBJ whole genome shotgun (WGS) entry which is preliminary data.</text>
</comment>
<feature type="transmembrane region" description="Helical" evidence="1">
    <location>
        <begin position="139"/>
        <end position="157"/>
    </location>
</feature>
<dbReference type="AlphaFoldDB" id="A0A0L0WCI8"/>
<dbReference type="STRING" id="1503.CLPU_4c02220"/>
<feature type="transmembrane region" description="Helical" evidence="1">
    <location>
        <begin position="66"/>
        <end position="85"/>
    </location>
</feature>
<feature type="transmembrane region" description="Helical" evidence="1">
    <location>
        <begin position="25"/>
        <end position="46"/>
    </location>
</feature>
<dbReference type="EMBL" id="LGSS01000004">
    <property type="protein sequence ID" value="KNF09176.1"/>
    <property type="molecule type" value="Genomic_DNA"/>
</dbReference>
<organism evidence="2 3">
    <name type="scientific">Gottschalkia purinilytica</name>
    <name type="common">Clostridium purinilyticum</name>
    <dbReference type="NCBI Taxonomy" id="1503"/>
    <lineage>
        <taxon>Bacteria</taxon>
        <taxon>Bacillati</taxon>
        <taxon>Bacillota</taxon>
        <taxon>Tissierellia</taxon>
        <taxon>Tissierellales</taxon>
        <taxon>Gottschalkiaceae</taxon>
        <taxon>Gottschalkia</taxon>
    </lineage>
</organism>
<name>A0A0L0WCI8_GOTPU</name>
<dbReference type="RefSeq" id="WP_050354744.1">
    <property type="nucleotide sequence ID" value="NZ_LGSS01000004.1"/>
</dbReference>
<keyword evidence="1" id="KW-0472">Membrane</keyword>
<keyword evidence="3" id="KW-1185">Reference proteome</keyword>
<keyword evidence="1" id="KW-0812">Transmembrane</keyword>
<gene>
    <name evidence="2" type="ORF">CLPU_4c02220</name>
</gene>
<proteinExistence type="predicted"/>
<accession>A0A0L0WCI8</accession>
<keyword evidence="1" id="KW-1133">Transmembrane helix</keyword>
<dbReference type="Proteomes" id="UP000037267">
    <property type="component" value="Unassembled WGS sequence"/>
</dbReference>